<evidence type="ECO:0000313" key="2">
    <source>
        <dbReference type="Proteomes" id="UP001187531"/>
    </source>
</evidence>
<gene>
    <name evidence="1" type="ORF">QYM36_007096</name>
</gene>
<evidence type="ECO:0000313" key="1">
    <source>
        <dbReference type="EMBL" id="KAK2716830.1"/>
    </source>
</evidence>
<keyword evidence="2" id="KW-1185">Reference proteome</keyword>
<dbReference type="EMBL" id="JAVRJZ010000011">
    <property type="protein sequence ID" value="KAK2716830.1"/>
    <property type="molecule type" value="Genomic_DNA"/>
</dbReference>
<dbReference type="AlphaFoldDB" id="A0AA88HRY0"/>
<comment type="caution">
    <text evidence="1">The sequence shown here is derived from an EMBL/GenBank/DDBJ whole genome shotgun (WGS) entry which is preliminary data.</text>
</comment>
<reference evidence="1" key="1">
    <citation type="submission" date="2023-07" db="EMBL/GenBank/DDBJ databases">
        <title>Chromosome-level genome assembly of Artemia franciscana.</title>
        <authorList>
            <person name="Jo E."/>
        </authorList>
    </citation>
    <scope>NUCLEOTIDE SEQUENCE</scope>
    <source>
        <tissue evidence="1">Whole body</tissue>
    </source>
</reference>
<sequence length="129" mass="14893">MYEVNEIVSQMQNGAAVADFLSLKVISLVLPVVLPDFAVSINGCLKEGEFPDHFKKARVVPLHKDGDRSDFNTLRPILLLPIVSRVFEKITYIRINKFLDKRMFLQEPIWIYESFFSEACYTVSDTYNK</sequence>
<accession>A0AA88HRY0</accession>
<name>A0AA88HRY0_ARTSF</name>
<dbReference type="Proteomes" id="UP001187531">
    <property type="component" value="Unassembled WGS sequence"/>
</dbReference>
<organism evidence="1 2">
    <name type="scientific">Artemia franciscana</name>
    <name type="common">Brine shrimp</name>
    <name type="synonym">Artemia sanfranciscana</name>
    <dbReference type="NCBI Taxonomy" id="6661"/>
    <lineage>
        <taxon>Eukaryota</taxon>
        <taxon>Metazoa</taxon>
        <taxon>Ecdysozoa</taxon>
        <taxon>Arthropoda</taxon>
        <taxon>Crustacea</taxon>
        <taxon>Branchiopoda</taxon>
        <taxon>Anostraca</taxon>
        <taxon>Artemiidae</taxon>
        <taxon>Artemia</taxon>
    </lineage>
</organism>
<proteinExistence type="predicted"/>
<protein>
    <submittedName>
        <fullName evidence="1">Uncharacterized protein</fullName>
    </submittedName>
</protein>